<dbReference type="SMART" id="SM00823">
    <property type="entry name" value="PKS_PP"/>
    <property type="match status" value="1"/>
</dbReference>
<evidence type="ECO:0000256" key="4">
    <source>
        <dbReference type="ARBA" id="ARBA00023194"/>
    </source>
</evidence>
<evidence type="ECO:0000256" key="3">
    <source>
        <dbReference type="ARBA" id="ARBA00022679"/>
    </source>
</evidence>
<dbReference type="Pfam" id="PF02801">
    <property type="entry name" value="Ketoacyl-synt_C"/>
    <property type="match status" value="1"/>
</dbReference>
<gene>
    <name evidence="10" type="ORF">SMD11_0913</name>
</gene>
<dbReference type="CDD" id="cd00833">
    <property type="entry name" value="PKS"/>
    <property type="match status" value="1"/>
</dbReference>
<dbReference type="InterPro" id="IPR013968">
    <property type="entry name" value="PKS_KR"/>
</dbReference>
<keyword evidence="6" id="KW-0012">Acyltransferase</keyword>
<dbReference type="PROSITE" id="PS50075">
    <property type="entry name" value="CARRIER"/>
    <property type="match status" value="1"/>
</dbReference>
<evidence type="ECO:0000259" key="9">
    <source>
        <dbReference type="PROSITE" id="PS52004"/>
    </source>
</evidence>
<dbReference type="SMART" id="SM00825">
    <property type="entry name" value="PKS_KS"/>
    <property type="match status" value="1"/>
</dbReference>
<dbReference type="SUPFAM" id="SSF54427">
    <property type="entry name" value="NTF2-like"/>
    <property type="match status" value="1"/>
</dbReference>
<dbReference type="InterPro" id="IPR014030">
    <property type="entry name" value="Ketoacyl_synth_N"/>
</dbReference>
<dbReference type="CDD" id="cd08952">
    <property type="entry name" value="KR_1_SDR_x"/>
    <property type="match status" value="1"/>
</dbReference>
<dbReference type="PANTHER" id="PTHR43775:SF51">
    <property type="entry name" value="INACTIVE PHENOLPHTHIOCEROL SYNTHESIS POLYKETIDE SYNTHASE TYPE I PKS1-RELATED"/>
    <property type="match status" value="1"/>
</dbReference>
<evidence type="ECO:0000256" key="1">
    <source>
        <dbReference type="ARBA" id="ARBA00022450"/>
    </source>
</evidence>
<dbReference type="GO" id="GO:0006633">
    <property type="term" value="P:fatty acid biosynthetic process"/>
    <property type="evidence" value="ECO:0007669"/>
    <property type="project" value="InterPro"/>
</dbReference>
<sequence>MTLAACDIADRDAVSALLSRLRDDGSPVRAVVHTAGVPGRFTTLADATPGDLAETLAAKATGAELLDELLSAEAPENTGELDAFVLFSSNAGVWGGAGQGPYAAANAHLDALAERRRARGATATSVAWGMWGGAGMVSGQEGVEEALGRLGLRSMDPELAVSALRQALDRDETTLSVTDMDWERFAAVFTAARPRPFLDELPEARPPVPAGEAGEDGGSRSELVGRLTGRSPGEQHRVLLGLVRAHAAAVLGHDSADAVERDRQFQELGFTSLSAVELRNRLGAATGLRLPASLVYDHPSPAAVARLLRAELVGEQEDGALTATGPGARPALPAASAPVTDEPIAIVGMSCRLPGGVESPEDLWRLVAEGRDVVSDLPGDRGWGAVERLTELGVDFPGGSWLRKGGFIDDPAAFDPEFFGLPAAEALAMDPQQRLLLTMAWESVERAGIDPRTLRGGSTGVYVGTFFQPYWAGSNRISEEVKPYLGTGVTPTFASGRVAYLLGLEGPTFTVDTGCSSSAVALHLACQALQRGECTSALVGGVTVLSSPTAPLDLGGMAPDERCKAFSAAADGTGWGEGAAMLMVERLSEARRLGHPVLAVVRGSAVNHNGESNGLSAPNGPSQQRVIRAALASAGLEPDEVDAVEGHGTGTPLGDPIEAQALQATYGRNRAAGRPLWLGTVKSNIGHPQAASGLVGVIKMVLAMRHGVLPKSLYADAPSPEVDWASGGVSLLAETVPWPETGRPRRAGVSSFAAGGTKVHLIVEQAPAAGPARRPAPASDPVPVLLSARTVEGLREQARRIGESVASRPALAVSDVAWSLATGRSAFAHRAAFLAADREGLLAGLAALECGDPLERTVRGEAPGTARPVLVFRGAAPAGPPAGQDSVAKELYETFPAFADALDAACAHLDAHLGTPARDAVLSAAPAGPAVRTAAGYAQEVALAGLLGELGLSPEGVAGHGSGEIAAALVAGALTAEDAAVLVVAVGRLLESAGVRGAAVEDFHRAVRKVRPREAELPLVCSVTGEPLETARMADAAYWLERDTAVPPAEGAPGLRGDDVGVGVEPGALDAPGGAVAGLLAALAGAHVRGVAVDWRRVLTAAGAEGEPVELPTYAFRRDRYWLDTNPVAILGEALAGKNVNNWAAVEGVELLDEDARKKVVETYFRRLNDGDIDKVMEMLSPDIRMEDPVGGPPRIGHEALREYLTSVIDAKSEIRTGTIVAAQDGMRVALPLVGRLNQLGRKDGPRMEIPCVDVISVGGDGLIQEVLVFWGMTDVGR</sequence>
<keyword evidence="4" id="KW-0045">Antibiotic biosynthesis</keyword>
<dbReference type="PANTHER" id="PTHR43775">
    <property type="entry name" value="FATTY ACID SYNTHASE"/>
    <property type="match status" value="1"/>
</dbReference>
<dbReference type="Gene3D" id="3.40.366.10">
    <property type="entry name" value="Malonyl-Coenzyme A Acyl Carrier Protein, domain 2"/>
    <property type="match status" value="1"/>
</dbReference>
<keyword evidence="1" id="KW-0596">Phosphopantetheine</keyword>
<feature type="domain" description="Ketosynthase family 3 (KS3)" evidence="9">
    <location>
        <begin position="341"/>
        <end position="765"/>
    </location>
</feature>
<dbReference type="SUPFAM" id="SSF53901">
    <property type="entry name" value="Thiolase-like"/>
    <property type="match status" value="1"/>
</dbReference>
<dbReference type="InterPro" id="IPR009081">
    <property type="entry name" value="PP-bd_ACP"/>
</dbReference>
<evidence type="ECO:0000313" key="11">
    <source>
        <dbReference type="Proteomes" id="UP000195755"/>
    </source>
</evidence>
<feature type="domain" description="Carrier" evidence="8">
    <location>
        <begin position="237"/>
        <end position="312"/>
    </location>
</feature>
<evidence type="ECO:0000313" key="10">
    <source>
        <dbReference type="EMBL" id="ARZ66579.1"/>
    </source>
</evidence>
<dbReference type="AlphaFoldDB" id="A0A1Z2KX15"/>
<evidence type="ECO:0000259" key="8">
    <source>
        <dbReference type="PROSITE" id="PS50075"/>
    </source>
</evidence>
<dbReference type="InterPro" id="IPR014043">
    <property type="entry name" value="Acyl_transferase_dom"/>
</dbReference>
<dbReference type="Pfam" id="PF08659">
    <property type="entry name" value="KR"/>
    <property type="match status" value="1"/>
</dbReference>
<evidence type="ECO:0000256" key="5">
    <source>
        <dbReference type="ARBA" id="ARBA00023268"/>
    </source>
</evidence>
<feature type="region of interest" description="Disordered" evidence="7">
    <location>
        <begin position="200"/>
        <end position="230"/>
    </location>
</feature>
<dbReference type="SMART" id="SM00827">
    <property type="entry name" value="PKS_AT"/>
    <property type="match status" value="1"/>
</dbReference>
<dbReference type="GO" id="GO:0033068">
    <property type="term" value="P:macrolide biosynthetic process"/>
    <property type="evidence" value="ECO:0007669"/>
    <property type="project" value="UniProtKB-ARBA"/>
</dbReference>
<evidence type="ECO:0000256" key="2">
    <source>
        <dbReference type="ARBA" id="ARBA00022553"/>
    </source>
</evidence>
<dbReference type="GO" id="GO:0004312">
    <property type="term" value="F:fatty acid synthase activity"/>
    <property type="evidence" value="ECO:0007669"/>
    <property type="project" value="TreeGrafter"/>
</dbReference>
<dbReference type="Pfam" id="PF12680">
    <property type="entry name" value="SnoaL_2"/>
    <property type="match status" value="1"/>
</dbReference>
<evidence type="ECO:0000256" key="6">
    <source>
        <dbReference type="ARBA" id="ARBA00023315"/>
    </source>
</evidence>
<dbReference type="GO" id="GO:0031177">
    <property type="term" value="F:phosphopantetheine binding"/>
    <property type="evidence" value="ECO:0007669"/>
    <property type="project" value="InterPro"/>
</dbReference>
<dbReference type="KEGG" id="salj:SMD11_0913"/>
<dbReference type="InterPro" id="IPR020841">
    <property type="entry name" value="PKS_Beta-ketoAc_synthase_dom"/>
</dbReference>
<dbReference type="InterPro" id="IPR050091">
    <property type="entry name" value="PKS_NRPS_Biosynth_Enz"/>
</dbReference>
<dbReference type="InterPro" id="IPR036291">
    <property type="entry name" value="NAD(P)-bd_dom_sf"/>
</dbReference>
<dbReference type="Pfam" id="PF00109">
    <property type="entry name" value="ketoacyl-synt"/>
    <property type="match status" value="1"/>
</dbReference>
<dbReference type="InterPro" id="IPR020806">
    <property type="entry name" value="PKS_PP-bd"/>
</dbReference>
<dbReference type="SUPFAM" id="SSF52151">
    <property type="entry name" value="FabD/lysophospholipase-like"/>
    <property type="match status" value="1"/>
</dbReference>
<dbReference type="PROSITE" id="PS00606">
    <property type="entry name" value="KS3_1"/>
    <property type="match status" value="1"/>
</dbReference>
<dbReference type="Pfam" id="PF00550">
    <property type="entry name" value="PP-binding"/>
    <property type="match status" value="1"/>
</dbReference>
<dbReference type="Gene3D" id="3.40.47.10">
    <property type="match status" value="1"/>
</dbReference>
<dbReference type="InterPro" id="IPR037401">
    <property type="entry name" value="SnoaL-like"/>
</dbReference>
<dbReference type="GO" id="GO:0004315">
    <property type="term" value="F:3-oxoacyl-[acyl-carrier-protein] synthase activity"/>
    <property type="evidence" value="ECO:0007669"/>
    <property type="project" value="InterPro"/>
</dbReference>
<dbReference type="SUPFAM" id="SSF47336">
    <property type="entry name" value="ACP-like"/>
    <property type="match status" value="1"/>
</dbReference>
<dbReference type="EMBL" id="CP021744">
    <property type="protein sequence ID" value="ARZ66579.1"/>
    <property type="molecule type" value="Genomic_DNA"/>
</dbReference>
<dbReference type="InterPro" id="IPR016035">
    <property type="entry name" value="Acyl_Trfase/lysoPLipase"/>
</dbReference>
<dbReference type="FunFam" id="3.40.47.10:FF:000019">
    <property type="entry name" value="Polyketide synthase type I"/>
    <property type="match status" value="1"/>
</dbReference>
<dbReference type="InterPro" id="IPR001227">
    <property type="entry name" value="Ac_transferase_dom_sf"/>
</dbReference>
<dbReference type="InterPro" id="IPR057326">
    <property type="entry name" value="KR_dom"/>
</dbReference>
<evidence type="ECO:0000256" key="7">
    <source>
        <dbReference type="SAM" id="MobiDB-lite"/>
    </source>
</evidence>
<accession>A0A1Z2KX15</accession>
<name>A0A1Z2KX15_9ACTN</name>
<dbReference type="SMART" id="SM00822">
    <property type="entry name" value="PKS_KR"/>
    <property type="match status" value="1"/>
</dbReference>
<dbReference type="Gene3D" id="3.10.450.50">
    <property type="match status" value="1"/>
</dbReference>
<dbReference type="Pfam" id="PF00698">
    <property type="entry name" value="Acyl_transf_1"/>
    <property type="match status" value="1"/>
</dbReference>
<dbReference type="Proteomes" id="UP000195755">
    <property type="component" value="Chromosome"/>
</dbReference>
<dbReference type="Gene3D" id="1.10.1200.10">
    <property type="entry name" value="ACP-like"/>
    <property type="match status" value="1"/>
</dbReference>
<reference evidence="10 11" key="1">
    <citation type="submission" date="2017-06" db="EMBL/GenBank/DDBJ databases">
        <title>Streptomyces albireticuli Genome sequencing and assembly.</title>
        <authorList>
            <person name="Wang Y."/>
            <person name="Du B."/>
            <person name="Ding Y."/>
            <person name="Liu H."/>
            <person name="Hou Q."/>
            <person name="Liu K."/>
            <person name="Yao L."/>
            <person name="Wang C."/>
        </authorList>
    </citation>
    <scope>NUCLEOTIDE SEQUENCE [LARGE SCALE GENOMIC DNA]</scope>
    <source>
        <strain evidence="10 11">MDJK11</strain>
    </source>
</reference>
<dbReference type="Gene3D" id="3.30.70.3290">
    <property type="match status" value="2"/>
</dbReference>
<dbReference type="FunFam" id="1.10.1200.10:FF:000007">
    <property type="entry name" value="Probable polyketide synthase pks17"/>
    <property type="match status" value="1"/>
</dbReference>
<dbReference type="InterPro" id="IPR018201">
    <property type="entry name" value="Ketoacyl_synth_AS"/>
</dbReference>
<dbReference type="InterPro" id="IPR032821">
    <property type="entry name" value="PKS_assoc"/>
</dbReference>
<dbReference type="InterPro" id="IPR032710">
    <property type="entry name" value="NTF2-like_dom_sf"/>
</dbReference>
<keyword evidence="3" id="KW-0808">Transferase</keyword>
<dbReference type="Pfam" id="PF16197">
    <property type="entry name" value="KAsynt_C_assoc"/>
    <property type="match status" value="1"/>
</dbReference>
<dbReference type="SMART" id="SM01294">
    <property type="entry name" value="PKS_PP_betabranch"/>
    <property type="match status" value="1"/>
</dbReference>
<dbReference type="OrthoDB" id="9778690at2"/>
<dbReference type="PROSITE" id="PS52004">
    <property type="entry name" value="KS3_2"/>
    <property type="match status" value="1"/>
</dbReference>
<dbReference type="InterPro" id="IPR014031">
    <property type="entry name" value="Ketoacyl_synth_C"/>
</dbReference>
<dbReference type="Gene3D" id="3.40.50.720">
    <property type="entry name" value="NAD(P)-binding Rossmann-like Domain"/>
    <property type="match status" value="1"/>
</dbReference>
<proteinExistence type="predicted"/>
<protein>
    <submittedName>
        <fullName evidence="10">Polyketide synthase</fullName>
    </submittedName>
</protein>
<organism evidence="10 11">
    <name type="scientific">Streptomyces albireticuli</name>
    <dbReference type="NCBI Taxonomy" id="1940"/>
    <lineage>
        <taxon>Bacteria</taxon>
        <taxon>Bacillati</taxon>
        <taxon>Actinomycetota</taxon>
        <taxon>Actinomycetes</taxon>
        <taxon>Kitasatosporales</taxon>
        <taxon>Streptomycetaceae</taxon>
        <taxon>Streptomyces</taxon>
    </lineage>
</organism>
<dbReference type="InterPro" id="IPR016039">
    <property type="entry name" value="Thiolase-like"/>
</dbReference>
<dbReference type="InterPro" id="IPR036736">
    <property type="entry name" value="ACP-like_sf"/>
</dbReference>
<keyword evidence="5" id="KW-0511">Multifunctional enzyme</keyword>
<keyword evidence="2" id="KW-0597">Phosphoprotein</keyword>
<dbReference type="SUPFAM" id="SSF51735">
    <property type="entry name" value="NAD(P)-binding Rossmann-fold domains"/>
    <property type="match status" value="1"/>
</dbReference>